<feature type="compositionally biased region" description="Low complexity" evidence="1">
    <location>
        <begin position="374"/>
        <end position="383"/>
    </location>
</feature>
<keyword evidence="5" id="KW-1185">Reference proteome</keyword>
<feature type="region of interest" description="Disordered" evidence="1">
    <location>
        <begin position="21"/>
        <end position="229"/>
    </location>
</feature>
<evidence type="ECO:0000313" key="4">
    <source>
        <dbReference type="EMBL" id="MBB5720078.1"/>
    </source>
</evidence>
<feature type="compositionally biased region" description="Polar residues" evidence="1">
    <location>
        <begin position="55"/>
        <end position="75"/>
    </location>
</feature>
<organism evidence="4 5">
    <name type="scientific">Stakelama sediminis</name>
    <dbReference type="NCBI Taxonomy" id="463200"/>
    <lineage>
        <taxon>Bacteria</taxon>
        <taxon>Pseudomonadati</taxon>
        <taxon>Pseudomonadota</taxon>
        <taxon>Alphaproteobacteria</taxon>
        <taxon>Sphingomonadales</taxon>
        <taxon>Sphingomonadaceae</taxon>
        <taxon>Stakelama</taxon>
    </lineage>
</organism>
<feature type="transmembrane region" description="Helical" evidence="2">
    <location>
        <begin position="237"/>
        <end position="256"/>
    </location>
</feature>
<keyword evidence="2" id="KW-0472">Membrane</keyword>
<dbReference type="EMBL" id="JACIJI010000008">
    <property type="protein sequence ID" value="MBB5720078.1"/>
    <property type="molecule type" value="Genomic_DNA"/>
</dbReference>
<feature type="compositionally biased region" description="Low complexity" evidence="1">
    <location>
        <begin position="76"/>
        <end position="90"/>
    </location>
</feature>
<proteinExistence type="predicted"/>
<keyword evidence="2" id="KW-1133">Transmembrane helix</keyword>
<evidence type="ECO:0008006" key="6">
    <source>
        <dbReference type="Google" id="ProtNLM"/>
    </source>
</evidence>
<name>A0A840Z251_9SPHN</name>
<keyword evidence="3" id="KW-0732">Signal</keyword>
<feature type="region of interest" description="Disordered" evidence="1">
    <location>
        <begin position="359"/>
        <end position="414"/>
    </location>
</feature>
<feature type="compositionally biased region" description="Low complexity" evidence="1">
    <location>
        <begin position="210"/>
        <end position="227"/>
    </location>
</feature>
<sequence length="414" mass="42351">MTKPIKSSLLAGAAVIAALAGSAAPAAAQNQTDPSGQGTVTQSRTQSDVPPPLVQTPQPIVTPAPTQTQSVPDSGTTTASPAVPTATSPVMPVIPGTDPMTQTAPATSTAVPETASPMASQPTSMPDTTAPAVPAMTVEPAPQEQTAPVSSRKTEATRTESTASAPAKTHSAPVVAKPAPVTAETAKTSASDSVTATDTQQADPAPIVMPASQPVAPQQQASAAPQATTGDFDSRTALWIALAGLAVLAAGAAALMRRSRKERVETGAAVAAEPVVTRPVAPQPEPAFMAREPVAPTPTPVAQPAPVRAAAMPAFEPASYVSGRHERAAEAGPTADNPFLTRKNRLRRARFYDRQERLAAEAATTSDREHIAAREQAPAARPAVARRQRAVAPAPARPAFRWPNTGMKPAFSKG</sequence>
<feature type="compositionally biased region" description="Polar residues" evidence="1">
    <location>
        <begin position="99"/>
        <end position="127"/>
    </location>
</feature>
<evidence type="ECO:0000256" key="3">
    <source>
        <dbReference type="SAM" id="SignalP"/>
    </source>
</evidence>
<feature type="chain" id="PRO_5032357768" description="LPXTG cell wall anchor domain-containing protein" evidence="3">
    <location>
        <begin position="29"/>
        <end position="414"/>
    </location>
</feature>
<feature type="compositionally biased region" description="Polar residues" evidence="1">
    <location>
        <begin position="29"/>
        <end position="48"/>
    </location>
</feature>
<dbReference type="AlphaFoldDB" id="A0A840Z251"/>
<keyword evidence="2" id="KW-0812">Transmembrane</keyword>
<comment type="caution">
    <text evidence="4">The sequence shown here is derived from an EMBL/GenBank/DDBJ whole genome shotgun (WGS) entry which is preliminary data.</text>
</comment>
<accession>A0A840Z251</accession>
<feature type="compositionally biased region" description="Low complexity" evidence="1">
    <location>
        <begin position="390"/>
        <end position="399"/>
    </location>
</feature>
<feature type="signal peptide" evidence="3">
    <location>
        <begin position="1"/>
        <end position="28"/>
    </location>
</feature>
<feature type="compositionally biased region" description="Low complexity" evidence="1">
    <location>
        <begin position="159"/>
        <end position="199"/>
    </location>
</feature>
<evidence type="ECO:0000313" key="5">
    <source>
        <dbReference type="Proteomes" id="UP000554342"/>
    </source>
</evidence>
<dbReference type="RefSeq" id="WP_184005589.1">
    <property type="nucleotide sequence ID" value="NZ_BAABIF010000029.1"/>
</dbReference>
<reference evidence="4 5" key="1">
    <citation type="submission" date="2020-08" db="EMBL/GenBank/DDBJ databases">
        <title>Genomic Encyclopedia of Type Strains, Phase IV (KMG-IV): sequencing the most valuable type-strain genomes for metagenomic binning, comparative biology and taxonomic classification.</title>
        <authorList>
            <person name="Goeker M."/>
        </authorList>
    </citation>
    <scope>NUCLEOTIDE SEQUENCE [LARGE SCALE GENOMIC DNA]</scope>
    <source>
        <strain evidence="4 5">DSM 27203</strain>
    </source>
</reference>
<evidence type="ECO:0000256" key="2">
    <source>
        <dbReference type="SAM" id="Phobius"/>
    </source>
</evidence>
<dbReference type="Proteomes" id="UP000554342">
    <property type="component" value="Unassembled WGS sequence"/>
</dbReference>
<evidence type="ECO:0000256" key="1">
    <source>
        <dbReference type="SAM" id="MobiDB-lite"/>
    </source>
</evidence>
<protein>
    <recommendedName>
        <fullName evidence="6">LPXTG cell wall anchor domain-containing protein</fullName>
    </recommendedName>
</protein>
<gene>
    <name evidence="4" type="ORF">FHR23_003038</name>
</gene>